<dbReference type="InterPro" id="IPR017856">
    <property type="entry name" value="Integrase-like_N"/>
</dbReference>
<feature type="domain" description="RNase H type-1" evidence="15">
    <location>
        <begin position="262"/>
        <end position="399"/>
    </location>
</feature>
<keyword evidence="6" id="KW-0255">Endonuclease</keyword>
<dbReference type="Pfam" id="PF00665">
    <property type="entry name" value="rve"/>
    <property type="match status" value="1"/>
</dbReference>
<dbReference type="InterPro" id="IPR012337">
    <property type="entry name" value="RNaseH-like_sf"/>
</dbReference>
<dbReference type="InterPro" id="IPR043502">
    <property type="entry name" value="DNA/RNA_pol_sf"/>
</dbReference>
<dbReference type="AlphaFoldDB" id="A0A851EPM1"/>
<dbReference type="SUPFAM" id="SSF56672">
    <property type="entry name" value="DNA/RNA polymerases"/>
    <property type="match status" value="1"/>
</dbReference>
<dbReference type="GO" id="GO:0015074">
    <property type="term" value="P:DNA integration"/>
    <property type="evidence" value="ECO:0007669"/>
    <property type="project" value="InterPro"/>
</dbReference>
<dbReference type="GO" id="GO:0008270">
    <property type="term" value="F:zinc ion binding"/>
    <property type="evidence" value="ECO:0007669"/>
    <property type="project" value="UniProtKB-KW"/>
</dbReference>
<keyword evidence="11" id="KW-0511">Multifunctional enzyme</keyword>
<keyword evidence="10" id="KW-0238">DNA-binding</keyword>
<dbReference type="EMBL" id="WEIT01035934">
    <property type="protein sequence ID" value="NWI82533.1"/>
    <property type="molecule type" value="Genomic_DNA"/>
</dbReference>
<dbReference type="InterPro" id="IPR003308">
    <property type="entry name" value="Integrase_Zn-bd_dom_N"/>
</dbReference>
<dbReference type="Gene3D" id="3.30.70.270">
    <property type="match status" value="2"/>
</dbReference>
<dbReference type="InterPro" id="IPR036397">
    <property type="entry name" value="RNaseH_sf"/>
</dbReference>
<keyword evidence="9" id="KW-0695">RNA-directed DNA polymerase</keyword>
<dbReference type="PROSITE" id="PS50878">
    <property type="entry name" value="RT_POL"/>
    <property type="match status" value="1"/>
</dbReference>
<evidence type="ECO:0000313" key="18">
    <source>
        <dbReference type="Proteomes" id="UP000604080"/>
    </source>
</evidence>
<evidence type="ECO:0000256" key="10">
    <source>
        <dbReference type="ARBA" id="ARBA00023125"/>
    </source>
</evidence>
<evidence type="ECO:0000256" key="6">
    <source>
        <dbReference type="ARBA" id="ARBA00022759"/>
    </source>
</evidence>
<dbReference type="InterPro" id="IPR010661">
    <property type="entry name" value="RVT_thumb"/>
</dbReference>
<feature type="non-terminal residue" evidence="17">
    <location>
        <position position="576"/>
    </location>
</feature>
<feature type="domain" description="Integrase-type" evidence="13">
    <location>
        <begin position="404"/>
        <end position="445"/>
    </location>
</feature>
<evidence type="ECO:0000259" key="14">
    <source>
        <dbReference type="PROSITE" id="PS50878"/>
    </source>
</evidence>
<dbReference type="PROSITE" id="PS50876">
    <property type="entry name" value="ZF_INTEGRASE"/>
    <property type="match status" value="1"/>
</dbReference>
<keyword evidence="4" id="KW-0540">Nuclease</keyword>
<sequence>AIILHYMDDVLVCAPNGQLLQDTLDRVVSVLTEAGFTLQEEKVQRMPPWKYLGLEITKRTIVPQKLAFNSDPKNLADVHSLCGTLGWVRSWLGITTEDLAPLFNLLKGGEELSSPRTLTPEARAALKKVEIKMGERQAHRCKLELPFKFIVMGKLPHLYGLIFQWDRGQRDPLLIIEWVFLGHTWSKTITRPQELIAQLVRKAQVRLRELAGKMFEQLLRENETLQITLDSYTGQISVHAPAHKLFQEQFFLIPKDIQSRKPLETLTVFTDMSGASHRSVMTWKDPQTQQWEADIEYVEGSRQVAELAAVVRAFERFLKPFNLVTDSAYVAGVLARAENAVLKEVSNEHLYRLLSKLVYLVSHRKFPFFVMHVSSHIHLPGPIAEGNERADALAAPAEMARTPQIFQQAKLSHQMFQQNVPGLVRQFHLTQSQVRAIVEMRPSCQQSALPSLGTVVNPRGLASCEVWQMDVTHFPEFGRQKYVHVTIGTFSGAVYASAHAGERAEHAKKYLLQAFTVLGVPREIKTDNGPAYRSREFKEFLLEWGVEHKTGIPYSPTGQAVIERAHQMLKNTLRHQ</sequence>
<comment type="similarity">
    <text evidence="1">Belongs to the beta type-B retroviral polymerase family. HERV class-II K(HML-2) pol subfamily.</text>
</comment>
<dbReference type="PROSITE" id="PS50879">
    <property type="entry name" value="RNASE_H_1"/>
    <property type="match status" value="1"/>
</dbReference>
<name>A0A851EPM1_9CORV</name>
<reference evidence="17" key="1">
    <citation type="submission" date="2019-10" db="EMBL/GenBank/DDBJ databases">
        <title>Bird 10,000 Genomes (B10K) Project - Family phase.</title>
        <authorList>
            <person name="Zhang G."/>
        </authorList>
    </citation>
    <scope>NUCLEOTIDE SEQUENCE</scope>
    <source>
        <strain evidence="17">B10K-DU-002-56</strain>
        <tissue evidence="17">Muscle</tissue>
    </source>
</reference>
<dbReference type="Gene3D" id="3.30.420.10">
    <property type="entry name" value="Ribonuclease H-like superfamily/Ribonuclease H"/>
    <property type="match status" value="2"/>
</dbReference>
<dbReference type="Pfam" id="PF00078">
    <property type="entry name" value="RVT_1"/>
    <property type="match status" value="1"/>
</dbReference>
<proteinExistence type="inferred from homology"/>
<keyword evidence="3" id="KW-0548">Nucleotidyltransferase</keyword>
<dbReference type="GO" id="GO:0003964">
    <property type="term" value="F:RNA-directed DNA polymerase activity"/>
    <property type="evidence" value="ECO:0007669"/>
    <property type="project" value="UniProtKB-KW"/>
</dbReference>
<evidence type="ECO:0000256" key="1">
    <source>
        <dbReference type="ARBA" id="ARBA00010879"/>
    </source>
</evidence>
<dbReference type="GO" id="GO:0003677">
    <property type="term" value="F:DNA binding"/>
    <property type="evidence" value="ECO:0007669"/>
    <property type="project" value="UniProtKB-KW"/>
</dbReference>
<comment type="caution">
    <text evidence="17">The sequence shown here is derived from an EMBL/GenBank/DDBJ whole genome shotgun (WGS) entry which is preliminary data.</text>
</comment>
<dbReference type="GO" id="GO:0004523">
    <property type="term" value="F:RNA-DNA hybrid ribonuclease activity"/>
    <property type="evidence" value="ECO:0007669"/>
    <property type="project" value="InterPro"/>
</dbReference>
<feature type="non-terminal residue" evidence="17">
    <location>
        <position position="1"/>
    </location>
</feature>
<dbReference type="Gene3D" id="1.10.10.200">
    <property type="match status" value="1"/>
</dbReference>
<dbReference type="Pfam" id="PF00075">
    <property type="entry name" value="RNase_H"/>
    <property type="match status" value="1"/>
</dbReference>
<evidence type="ECO:0000256" key="12">
    <source>
        <dbReference type="PROSITE-ProRule" id="PRU00450"/>
    </source>
</evidence>
<dbReference type="PROSITE" id="PS50994">
    <property type="entry name" value="INTEGRASE"/>
    <property type="match status" value="1"/>
</dbReference>
<dbReference type="InterPro" id="IPR043128">
    <property type="entry name" value="Rev_trsase/Diguanyl_cyclase"/>
</dbReference>
<dbReference type="PANTHER" id="PTHR41694:SF4">
    <property type="entry name" value="ENDOGENOUS RETROVIRUS GROUP K MEMBER 10 POL PROTEIN-RELATED"/>
    <property type="match status" value="1"/>
</dbReference>
<evidence type="ECO:0000259" key="13">
    <source>
        <dbReference type="PROSITE" id="PS50876"/>
    </source>
</evidence>
<organism evidence="17 18">
    <name type="scientific">Dryoscopus gambensis</name>
    <dbReference type="NCBI Taxonomy" id="85069"/>
    <lineage>
        <taxon>Eukaryota</taxon>
        <taxon>Metazoa</taxon>
        <taxon>Chordata</taxon>
        <taxon>Craniata</taxon>
        <taxon>Vertebrata</taxon>
        <taxon>Euteleostomi</taxon>
        <taxon>Archelosauria</taxon>
        <taxon>Archosauria</taxon>
        <taxon>Dinosauria</taxon>
        <taxon>Saurischia</taxon>
        <taxon>Theropoda</taxon>
        <taxon>Coelurosauria</taxon>
        <taxon>Aves</taxon>
        <taxon>Neognathae</taxon>
        <taxon>Neoaves</taxon>
        <taxon>Telluraves</taxon>
        <taxon>Australaves</taxon>
        <taxon>Passeriformes</taxon>
        <taxon>Corvoidea</taxon>
        <taxon>Malaconotidae</taxon>
        <taxon>Dryoscopus</taxon>
    </lineage>
</organism>
<accession>A0A851EPM1</accession>
<feature type="domain" description="Reverse transcriptase" evidence="14">
    <location>
        <begin position="1"/>
        <end position="56"/>
    </location>
</feature>
<evidence type="ECO:0000256" key="3">
    <source>
        <dbReference type="ARBA" id="ARBA00022695"/>
    </source>
</evidence>
<evidence type="ECO:0000256" key="11">
    <source>
        <dbReference type="ARBA" id="ARBA00023268"/>
    </source>
</evidence>
<protein>
    <submittedName>
        <fullName evidence="17">POK11 protein</fullName>
    </submittedName>
</protein>
<keyword evidence="7" id="KW-0378">Hydrolase</keyword>
<evidence type="ECO:0000256" key="2">
    <source>
        <dbReference type="ARBA" id="ARBA00022679"/>
    </source>
</evidence>
<feature type="domain" description="Integrase catalytic" evidence="16">
    <location>
        <begin position="454"/>
        <end position="576"/>
    </location>
</feature>
<keyword evidence="18" id="KW-1185">Reference proteome</keyword>
<dbReference type="PANTHER" id="PTHR41694">
    <property type="entry name" value="ENDOGENOUS RETROVIRUS GROUP K MEMBER POL PROTEIN"/>
    <property type="match status" value="1"/>
</dbReference>
<evidence type="ECO:0000256" key="7">
    <source>
        <dbReference type="ARBA" id="ARBA00022801"/>
    </source>
</evidence>
<keyword evidence="5" id="KW-0479">Metal-binding</keyword>
<evidence type="ECO:0000259" key="15">
    <source>
        <dbReference type="PROSITE" id="PS50879"/>
    </source>
</evidence>
<dbReference type="Pfam" id="PF06817">
    <property type="entry name" value="RVT_thumb"/>
    <property type="match status" value="1"/>
</dbReference>
<dbReference type="SUPFAM" id="SSF53098">
    <property type="entry name" value="Ribonuclease H-like"/>
    <property type="match status" value="2"/>
</dbReference>
<evidence type="ECO:0000256" key="5">
    <source>
        <dbReference type="ARBA" id="ARBA00022723"/>
    </source>
</evidence>
<keyword evidence="2" id="KW-0808">Transferase</keyword>
<gene>
    <name evidence="17" type="primary">Ervk11_2</name>
    <name evidence="17" type="ORF">DRYGAM_R09080</name>
</gene>
<keyword evidence="12" id="KW-0863">Zinc-finger</keyword>
<dbReference type="InterPro" id="IPR001584">
    <property type="entry name" value="Integrase_cat-core"/>
</dbReference>
<dbReference type="Proteomes" id="UP000604080">
    <property type="component" value="Unassembled WGS sequence"/>
</dbReference>
<keyword evidence="8" id="KW-0862">Zinc</keyword>
<dbReference type="SUPFAM" id="SSF46919">
    <property type="entry name" value="N-terminal Zn binding domain of HIV integrase"/>
    <property type="match status" value="1"/>
</dbReference>
<dbReference type="InterPro" id="IPR002156">
    <property type="entry name" value="RNaseH_domain"/>
</dbReference>
<dbReference type="InterPro" id="IPR000477">
    <property type="entry name" value="RT_dom"/>
</dbReference>
<evidence type="ECO:0000256" key="9">
    <source>
        <dbReference type="ARBA" id="ARBA00022918"/>
    </source>
</evidence>
<evidence type="ECO:0000313" key="17">
    <source>
        <dbReference type="EMBL" id="NWI82533.1"/>
    </source>
</evidence>
<evidence type="ECO:0000259" key="16">
    <source>
        <dbReference type="PROSITE" id="PS50994"/>
    </source>
</evidence>
<dbReference type="GO" id="GO:0035613">
    <property type="term" value="F:RNA stem-loop binding"/>
    <property type="evidence" value="ECO:0007669"/>
    <property type="project" value="TreeGrafter"/>
</dbReference>
<evidence type="ECO:0000256" key="8">
    <source>
        <dbReference type="ARBA" id="ARBA00022833"/>
    </source>
</evidence>
<evidence type="ECO:0000256" key="4">
    <source>
        <dbReference type="ARBA" id="ARBA00022722"/>
    </source>
</evidence>